<accession>A0A9D2SFY2</accession>
<evidence type="ECO:0000313" key="4">
    <source>
        <dbReference type="Proteomes" id="UP000826793"/>
    </source>
</evidence>
<dbReference type="Proteomes" id="UP000826793">
    <property type="component" value="Unassembled WGS sequence"/>
</dbReference>
<dbReference type="PANTHER" id="PTHR42954">
    <property type="entry name" value="FE(2+) TRANSPORT PROTEIN A"/>
    <property type="match status" value="1"/>
</dbReference>
<dbReference type="InterPro" id="IPR008988">
    <property type="entry name" value="Transcriptional_repressor_C"/>
</dbReference>
<comment type="caution">
    <text evidence="3">The sequence shown here is derived from an EMBL/GenBank/DDBJ whole genome shotgun (WGS) entry which is preliminary data.</text>
</comment>
<dbReference type="Pfam" id="PF04023">
    <property type="entry name" value="FeoA"/>
    <property type="match status" value="1"/>
</dbReference>
<dbReference type="InterPro" id="IPR007167">
    <property type="entry name" value="Fe-transptr_FeoA-like"/>
</dbReference>
<keyword evidence="1" id="KW-0408">Iron</keyword>
<dbReference type="InterPro" id="IPR052713">
    <property type="entry name" value="FeoA"/>
</dbReference>
<sequence>MEEAFPLARLSPGEHGRVWKLNAQGPIRRRLQDLGLVPGAVVECVAQSPLGTPSAYRIRGAVIALRKKDAQSVLVTW</sequence>
<feature type="domain" description="Ferrous iron transporter FeoA-like" evidence="2">
    <location>
        <begin position="5"/>
        <end position="77"/>
    </location>
</feature>
<dbReference type="Gene3D" id="2.30.30.90">
    <property type="match status" value="1"/>
</dbReference>
<evidence type="ECO:0000259" key="2">
    <source>
        <dbReference type="SMART" id="SM00899"/>
    </source>
</evidence>
<gene>
    <name evidence="3" type="ORF">H9710_04925</name>
</gene>
<dbReference type="AlphaFoldDB" id="A0A9D2SFY2"/>
<name>A0A9D2SFY2_9FIRM</name>
<evidence type="ECO:0000313" key="3">
    <source>
        <dbReference type="EMBL" id="HJB97907.1"/>
    </source>
</evidence>
<organism evidence="3 4">
    <name type="scientific">Candidatus Acutalibacter pullicola</name>
    <dbReference type="NCBI Taxonomy" id="2838417"/>
    <lineage>
        <taxon>Bacteria</taxon>
        <taxon>Bacillati</taxon>
        <taxon>Bacillota</taxon>
        <taxon>Clostridia</taxon>
        <taxon>Eubacteriales</taxon>
        <taxon>Acutalibacteraceae</taxon>
        <taxon>Acutalibacter</taxon>
    </lineage>
</organism>
<dbReference type="InterPro" id="IPR038157">
    <property type="entry name" value="FeoA_core_dom"/>
</dbReference>
<dbReference type="EMBL" id="DWXG01000038">
    <property type="protein sequence ID" value="HJB97907.1"/>
    <property type="molecule type" value="Genomic_DNA"/>
</dbReference>
<reference evidence="3" key="1">
    <citation type="journal article" date="2021" name="PeerJ">
        <title>Extensive microbial diversity within the chicken gut microbiome revealed by metagenomics and culture.</title>
        <authorList>
            <person name="Gilroy R."/>
            <person name="Ravi A."/>
            <person name="Getino M."/>
            <person name="Pursley I."/>
            <person name="Horton D.L."/>
            <person name="Alikhan N.F."/>
            <person name="Baker D."/>
            <person name="Gharbi K."/>
            <person name="Hall N."/>
            <person name="Watson M."/>
            <person name="Adriaenssens E.M."/>
            <person name="Foster-Nyarko E."/>
            <person name="Jarju S."/>
            <person name="Secka A."/>
            <person name="Antonio M."/>
            <person name="Oren A."/>
            <person name="Chaudhuri R.R."/>
            <person name="La Ragione R."/>
            <person name="Hildebrand F."/>
            <person name="Pallen M.J."/>
        </authorList>
    </citation>
    <scope>NUCLEOTIDE SEQUENCE</scope>
    <source>
        <strain evidence="3">CHK185-1770</strain>
    </source>
</reference>
<protein>
    <submittedName>
        <fullName evidence="3">Ferrous iron transport protein A</fullName>
    </submittedName>
</protein>
<reference evidence="3" key="2">
    <citation type="submission" date="2021-04" db="EMBL/GenBank/DDBJ databases">
        <authorList>
            <person name="Gilroy R."/>
        </authorList>
    </citation>
    <scope>NUCLEOTIDE SEQUENCE</scope>
    <source>
        <strain evidence="3">CHK185-1770</strain>
    </source>
</reference>
<proteinExistence type="predicted"/>
<dbReference type="GO" id="GO:0046914">
    <property type="term" value="F:transition metal ion binding"/>
    <property type="evidence" value="ECO:0007669"/>
    <property type="project" value="InterPro"/>
</dbReference>
<dbReference type="SMART" id="SM00899">
    <property type="entry name" value="FeoA"/>
    <property type="match status" value="1"/>
</dbReference>
<dbReference type="PANTHER" id="PTHR42954:SF2">
    <property type="entry name" value="FE(2+) TRANSPORT PROTEIN A"/>
    <property type="match status" value="1"/>
</dbReference>
<evidence type="ECO:0000256" key="1">
    <source>
        <dbReference type="ARBA" id="ARBA00023004"/>
    </source>
</evidence>
<dbReference type="SUPFAM" id="SSF50037">
    <property type="entry name" value="C-terminal domain of transcriptional repressors"/>
    <property type="match status" value="1"/>
</dbReference>